<dbReference type="AlphaFoldDB" id="D7FNF8"/>
<dbReference type="SUPFAM" id="SSF51735">
    <property type="entry name" value="NAD(P)-binding Rossmann-fold domains"/>
    <property type="match status" value="1"/>
</dbReference>
<dbReference type="GO" id="GO:0030148">
    <property type="term" value="P:sphingolipid biosynthetic process"/>
    <property type="evidence" value="ECO:0007669"/>
    <property type="project" value="TreeGrafter"/>
</dbReference>
<dbReference type="GO" id="GO:0047560">
    <property type="term" value="F:3-dehydrosphinganine reductase activity"/>
    <property type="evidence" value="ECO:0007669"/>
    <property type="project" value="UniProtKB-EC"/>
</dbReference>
<dbReference type="InterPro" id="IPR036291">
    <property type="entry name" value="NAD(P)-bd_dom_sf"/>
</dbReference>
<dbReference type="STRING" id="2880.D7FNF8"/>
<dbReference type="OMA" id="ANCAGFA"/>
<dbReference type="Pfam" id="PF00106">
    <property type="entry name" value="adh_short"/>
    <property type="match status" value="1"/>
</dbReference>
<dbReference type="eggNOG" id="KOG1210">
    <property type="taxonomic scope" value="Eukaryota"/>
</dbReference>
<dbReference type="InterPro" id="IPR002347">
    <property type="entry name" value="SDR_fam"/>
</dbReference>
<dbReference type="Proteomes" id="UP000002630">
    <property type="component" value="Linkage Group LG02"/>
</dbReference>
<dbReference type="EMBL" id="FN648291">
    <property type="protein sequence ID" value="CBJ25969.1"/>
    <property type="molecule type" value="Genomic_DNA"/>
</dbReference>
<name>D7FNF8_ECTSI</name>
<dbReference type="OrthoDB" id="37659at2759"/>
<reference evidence="1 2" key="1">
    <citation type="journal article" date="2010" name="Nature">
        <title>The Ectocarpus genome and the independent evolution of multicellularity in brown algae.</title>
        <authorList>
            <person name="Cock J.M."/>
            <person name="Sterck L."/>
            <person name="Rouze P."/>
            <person name="Scornet D."/>
            <person name="Allen A.E."/>
            <person name="Amoutzias G."/>
            <person name="Anthouard V."/>
            <person name="Artiguenave F."/>
            <person name="Aury J.M."/>
            <person name="Badger J.H."/>
            <person name="Beszteri B."/>
            <person name="Billiau K."/>
            <person name="Bonnet E."/>
            <person name="Bothwell J.H."/>
            <person name="Bowler C."/>
            <person name="Boyen C."/>
            <person name="Brownlee C."/>
            <person name="Carrano C.J."/>
            <person name="Charrier B."/>
            <person name="Cho G.Y."/>
            <person name="Coelho S.M."/>
            <person name="Collen J."/>
            <person name="Corre E."/>
            <person name="Da Silva C."/>
            <person name="Delage L."/>
            <person name="Delaroque N."/>
            <person name="Dittami S.M."/>
            <person name="Doulbeau S."/>
            <person name="Elias M."/>
            <person name="Farnham G."/>
            <person name="Gachon C.M."/>
            <person name="Gschloessl B."/>
            <person name="Heesch S."/>
            <person name="Jabbari K."/>
            <person name="Jubin C."/>
            <person name="Kawai H."/>
            <person name="Kimura K."/>
            <person name="Kloareg B."/>
            <person name="Kupper F.C."/>
            <person name="Lang D."/>
            <person name="Le Bail A."/>
            <person name="Leblanc C."/>
            <person name="Lerouge P."/>
            <person name="Lohr M."/>
            <person name="Lopez P.J."/>
            <person name="Martens C."/>
            <person name="Maumus F."/>
            <person name="Michel G."/>
            <person name="Miranda-Saavedra D."/>
            <person name="Morales J."/>
            <person name="Moreau H."/>
            <person name="Motomura T."/>
            <person name="Nagasato C."/>
            <person name="Napoli C.A."/>
            <person name="Nelson D.R."/>
            <person name="Nyvall-Collen P."/>
            <person name="Peters A.F."/>
            <person name="Pommier C."/>
            <person name="Potin P."/>
            <person name="Poulain J."/>
            <person name="Quesneville H."/>
            <person name="Read B."/>
            <person name="Rensing S.A."/>
            <person name="Ritter A."/>
            <person name="Rousvoal S."/>
            <person name="Samanta M."/>
            <person name="Samson G."/>
            <person name="Schroeder D.C."/>
            <person name="Segurens B."/>
            <person name="Strittmatter M."/>
            <person name="Tonon T."/>
            <person name="Tregear J.W."/>
            <person name="Valentin K."/>
            <person name="von Dassow P."/>
            <person name="Yamagishi T."/>
            <person name="Van de Peer Y."/>
            <person name="Wincker P."/>
        </authorList>
    </citation>
    <scope>NUCLEOTIDE SEQUENCE [LARGE SCALE GENOMIC DNA]</scope>
    <source>
        <strain evidence="2">Ec32 / CCAP1310/4</strain>
    </source>
</reference>
<keyword evidence="1" id="KW-0560">Oxidoreductase</keyword>
<dbReference type="InParanoid" id="D7FNF8"/>
<dbReference type="GO" id="GO:0005789">
    <property type="term" value="C:endoplasmic reticulum membrane"/>
    <property type="evidence" value="ECO:0007669"/>
    <property type="project" value="TreeGrafter"/>
</dbReference>
<dbReference type="Gene3D" id="3.40.50.720">
    <property type="entry name" value="NAD(P)-binding Rossmann-like Domain"/>
    <property type="match status" value="1"/>
</dbReference>
<evidence type="ECO:0000313" key="1">
    <source>
        <dbReference type="EMBL" id="CBJ25969.1"/>
    </source>
</evidence>
<organism evidence="1 2">
    <name type="scientific">Ectocarpus siliculosus</name>
    <name type="common">Brown alga</name>
    <name type="synonym">Conferva siliculosa</name>
    <dbReference type="NCBI Taxonomy" id="2880"/>
    <lineage>
        <taxon>Eukaryota</taxon>
        <taxon>Sar</taxon>
        <taxon>Stramenopiles</taxon>
        <taxon>Ochrophyta</taxon>
        <taxon>PX clade</taxon>
        <taxon>Phaeophyceae</taxon>
        <taxon>Ectocarpales</taxon>
        <taxon>Ectocarpaceae</taxon>
        <taxon>Ectocarpus</taxon>
    </lineage>
</organism>
<dbReference type="GO" id="GO:0006666">
    <property type="term" value="P:3-keto-sphinganine metabolic process"/>
    <property type="evidence" value="ECO:0007669"/>
    <property type="project" value="TreeGrafter"/>
</dbReference>
<proteinExistence type="predicted"/>
<gene>
    <name evidence="1" type="primary">KSR</name>
    <name evidence="1" type="ORF">Esi_0018_0019</name>
</gene>
<dbReference type="EC" id="1.1.1.102" evidence="1"/>
<dbReference type="PRINTS" id="PR00081">
    <property type="entry name" value="GDHRDH"/>
</dbReference>
<protein>
    <submittedName>
        <fullName evidence="1">3-ketodihydrosphingosine reductase</fullName>
        <ecNumber evidence="1">1.1.1.102</ecNumber>
    </submittedName>
</protein>
<keyword evidence="2" id="KW-1185">Reference proteome</keyword>
<accession>D7FNF8</accession>
<evidence type="ECO:0000313" key="2">
    <source>
        <dbReference type="Proteomes" id="UP000002630"/>
    </source>
</evidence>
<dbReference type="PANTHER" id="PTHR43550:SF3">
    <property type="entry name" value="3-KETODIHYDROSPHINGOSINE REDUCTASE"/>
    <property type="match status" value="1"/>
</dbReference>
<sequence>MDDEWSTEAVCTALIGAGTVLCVLRHLARSVLGTNGRITMRGKHCLVTGGSSGIGKEVAKQLAREGAHVTIVARRQEVLDVAQVEVEACRESPDQMVQAISVDVGDAEAVKVAMGAAVAKQGAVQVLANCAGFAIAKEFDQMEMGDFERLLRVNTLGSAYVTRALLPPMKAAGGGRVLFTSSMAGQVWSYRRLFS</sequence>
<dbReference type="EMBL" id="FN649727">
    <property type="protein sequence ID" value="CBJ25969.1"/>
    <property type="molecule type" value="Genomic_DNA"/>
</dbReference>
<dbReference type="PANTHER" id="PTHR43550">
    <property type="entry name" value="3-KETODIHYDROSPHINGOSINE REDUCTASE"/>
    <property type="match status" value="1"/>
</dbReference>